<dbReference type="Gene3D" id="4.10.240.10">
    <property type="entry name" value="Zn(2)-C6 fungal-type DNA-binding domain"/>
    <property type="match status" value="1"/>
</dbReference>
<gene>
    <name evidence="6" type="ORF">EV44_g2000</name>
</gene>
<dbReference type="Pfam" id="PF00172">
    <property type="entry name" value="Zn_clus"/>
    <property type="match status" value="1"/>
</dbReference>
<dbReference type="PROSITE" id="PS50048">
    <property type="entry name" value="ZN2_CY6_FUNGAL_2"/>
    <property type="match status" value="1"/>
</dbReference>
<dbReference type="GO" id="GO:0008270">
    <property type="term" value="F:zinc ion binding"/>
    <property type="evidence" value="ECO:0007669"/>
    <property type="project" value="InterPro"/>
</dbReference>
<feature type="region of interest" description="Disordered" evidence="4">
    <location>
        <begin position="98"/>
        <end position="139"/>
    </location>
</feature>
<dbReference type="AlphaFoldDB" id="A0A0B1P330"/>
<dbReference type="GO" id="GO:0016407">
    <property type="term" value="F:acetyltransferase activity"/>
    <property type="evidence" value="ECO:0007669"/>
    <property type="project" value="InterPro"/>
</dbReference>
<dbReference type="SUPFAM" id="SSF51161">
    <property type="entry name" value="Trimeric LpxA-like enzymes"/>
    <property type="match status" value="1"/>
</dbReference>
<dbReference type="SUPFAM" id="SSF57701">
    <property type="entry name" value="Zn2/Cys6 DNA-binding domain"/>
    <property type="match status" value="1"/>
</dbReference>
<comment type="caution">
    <text evidence="6">The sequence shown here is derived from an EMBL/GenBank/DDBJ whole genome shotgun (WGS) entry which is preliminary data.</text>
</comment>
<comment type="similarity">
    <text evidence="1">Belongs to the transferase hexapeptide repeat family.</text>
</comment>
<organism evidence="6 7">
    <name type="scientific">Uncinula necator</name>
    <name type="common">Grape powdery mildew</name>
    <dbReference type="NCBI Taxonomy" id="52586"/>
    <lineage>
        <taxon>Eukaryota</taxon>
        <taxon>Fungi</taxon>
        <taxon>Dikarya</taxon>
        <taxon>Ascomycota</taxon>
        <taxon>Pezizomycotina</taxon>
        <taxon>Leotiomycetes</taxon>
        <taxon>Erysiphales</taxon>
        <taxon>Erysiphaceae</taxon>
        <taxon>Erysiphe</taxon>
    </lineage>
</organism>
<dbReference type="InterPro" id="IPR001138">
    <property type="entry name" value="Zn2Cys6_DnaBD"/>
</dbReference>
<dbReference type="Pfam" id="PF12464">
    <property type="entry name" value="Mac"/>
    <property type="match status" value="1"/>
</dbReference>
<dbReference type="InterPro" id="IPR011004">
    <property type="entry name" value="Trimer_LpxA-like_sf"/>
</dbReference>
<dbReference type="InterPro" id="IPR051159">
    <property type="entry name" value="Hexapeptide_acetyltransf"/>
</dbReference>
<feature type="compositionally biased region" description="Polar residues" evidence="4">
    <location>
        <begin position="222"/>
        <end position="235"/>
    </location>
</feature>
<dbReference type="Pfam" id="PF00132">
    <property type="entry name" value="Hexapep"/>
    <property type="match status" value="1"/>
</dbReference>
<feature type="compositionally biased region" description="Basic and acidic residues" evidence="4">
    <location>
        <begin position="45"/>
        <end position="55"/>
    </location>
</feature>
<dbReference type="InterPro" id="IPR001451">
    <property type="entry name" value="Hexapep"/>
</dbReference>
<evidence type="ECO:0000256" key="1">
    <source>
        <dbReference type="ARBA" id="ARBA00007274"/>
    </source>
</evidence>
<dbReference type="HOGENOM" id="CLU_013964_0_0_1"/>
<evidence type="ECO:0000256" key="2">
    <source>
        <dbReference type="ARBA" id="ARBA00022679"/>
    </source>
</evidence>
<evidence type="ECO:0000256" key="4">
    <source>
        <dbReference type="SAM" id="MobiDB-lite"/>
    </source>
</evidence>
<dbReference type="OMA" id="ACNNCIR"/>
<feature type="domain" description="Zn(2)-C6 fungal-type" evidence="5">
    <location>
        <begin position="254"/>
        <end position="283"/>
    </location>
</feature>
<dbReference type="Pfam" id="PF14602">
    <property type="entry name" value="Hexapep_2"/>
    <property type="match status" value="1"/>
</dbReference>
<dbReference type="CDD" id="cd03357">
    <property type="entry name" value="LbH_MAT_GAT"/>
    <property type="match status" value="1"/>
</dbReference>
<dbReference type="EMBL" id="JNVN01001879">
    <property type="protein sequence ID" value="KHJ32688.1"/>
    <property type="molecule type" value="Genomic_DNA"/>
</dbReference>
<dbReference type="PANTHER" id="PTHR23416">
    <property type="entry name" value="SIALIC ACID SYNTHASE-RELATED"/>
    <property type="match status" value="1"/>
</dbReference>
<dbReference type="PROSITE" id="PS00463">
    <property type="entry name" value="ZN2_CY6_FUNGAL_1"/>
    <property type="match status" value="1"/>
</dbReference>
<keyword evidence="7" id="KW-1185">Reference proteome</keyword>
<keyword evidence="2 6" id="KW-0808">Transferase</keyword>
<dbReference type="SMART" id="SM01266">
    <property type="entry name" value="Mac"/>
    <property type="match status" value="1"/>
</dbReference>
<name>A0A0B1P330_UNCNE</name>
<dbReference type="CDD" id="cd00067">
    <property type="entry name" value="GAL4"/>
    <property type="match status" value="1"/>
</dbReference>
<dbReference type="InterPro" id="IPR036864">
    <property type="entry name" value="Zn2-C6_fun-type_DNA-bd_sf"/>
</dbReference>
<feature type="region of interest" description="Disordered" evidence="4">
    <location>
        <begin position="222"/>
        <end position="248"/>
    </location>
</feature>
<reference evidence="6 7" key="1">
    <citation type="journal article" date="2014" name="BMC Genomics">
        <title>Adaptive genomic structural variation in the grape powdery mildew pathogen, Erysiphe necator.</title>
        <authorList>
            <person name="Jones L."/>
            <person name="Riaz S."/>
            <person name="Morales-Cruz A."/>
            <person name="Amrine K.C."/>
            <person name="McGuire B."/>
            <person name="Gubler W.D."/>
            <person name="Walker M.A."/>
            <person name="Cantu D."/>
        </authorList>
    </citation>
    <scope>NUCLEOTIDE SEQUENCE [LARGE SCALE GENOMIC DNA]</scope>
    <source>
        <strain evidence="7">c</strain>
    </source>
</reference>
<evidence type="ECO:0000259" key="5">
    <source>
        <dbReference type="PROSITE" id="PS50048"/>
    </source>
</evidence>
<dbReference type="Gene3D" id="2.160.10.10">
    <property type="entry name" value="Hexapeptide repeat proteins"/>
    <property type="match status" value="1"/>
</dbReference>
<evidence type="ECO:0000313" key="6">
    <source>
        <dbReference type="EMBL" id="KHJ32688.1"/>
    </source>
</evidence>
<dbReference type="PANTHER" id="PTHR23416:SF76">
    <property type="entry name" value="ZN(II)2CYS6 TRANSCRIPTION FACTOR (EUROFUNG)"/>
    <property type="match status" value="1"/>
</dbReference>
<accession>A0A0B1P330</accession>
<dbReference type="STRING" id="52586.A0A0B1P330"/>
<dbReference type="GO" id="GO:0008374">
    <property type="term" value="F:O-acyltransferase activity"/>
    <property type="evidence" value="ECO:0007669"/>
    <property type="project" value="TreeGrafter"/>
</dbReference>
<evidence type="ECO:0000313" key="7">
    <source>
        <dbReference type="Proteomes" id="UP000030854"/>
    </source>
</evidence>
<keyword evidence="3" id="KW-0539">Nucleus</keyword>
<feature type="compositionally biased region" description="Polar residues" evidence="4">
    <location>
        <begin position="395"/>
        <end position="404"/>
    </location>
</feature>
<dbReference type="SMART" id="SM00066">
    <property type="entry name" value="GAL4"/>
    <property type="match status" value="1"/>
</dbReference>
<feature type="region of interest" description="Disordered" evidence="4">
    <location>
        <begin position="28"/>
        <end position="74"/>
    </location>
</feature>
<protein>
    <submittedName>
        <fullName evidence="6">Putative bacterial transferase hexapeptide</fullName>
    </submittedName>
</protein>
<feature type="region of interest" description="Disordered" evidence="4">
    <location>
        <begin position="391"/>
        <end position="440"/>
    </location>
</feature>
<sequence>MEAGGGKKSPDSPISRFTAVNSFNDQKASLGSILSPDDSISGNDGSDRRNEEKCCSQKKPSHNHGNENLVAQTMNPLENRVTASTNCEEVTSRPSLLHFVPETSRKRRRSSLISNNPYHIAKAPDTSAGQKPPTSPAGLDFAQECLPSHRNVDSRDNFPSDIQYRQYLSPNENHGLIHATGAWSNTRQPHPQRSLTLGEQIGRVLQIESHNINAKTIQQEITKQSSENNQTQNIKPQPEVKKRKRNFSNRTKTGCMTCRRRKKKCDETRPKCNNCVRGGFTCTGYQTHDSSPKAGKKAVSLSLQSKKERENSLYASADSISSISIAGFQPRRSLPGYCDPALKADSRHDQILGGEGHEPILCNYSTAQIPSLAIAPSSSYLGQHIQCLHERKKPTQNSSRQESGVSDDPEKSVSATPSSSLPQLLHSHEHGTTTLSNPQKAAQLALSTITSVSRPCLSDEKFQTERPTQKEKMLAGQLYYPLDKELVQDRKRCKVACWRFNNSVNPNLGVSPDERARLFRDIVYPRHVGDGFVVEAPFSCDYGYNISIGSDVQIGKNCTILDVCEVKIGNRCHIGPNVDIYTASLPIEPKIRLGTNGPQFGKKVTIKDDCWICGRVLILPGLTIGEGSVVGAGSVVTKDVPPYTLVRGSPAHVLRAISRNESKLDLSMELGR</sequence>
<dbReference type="Proteomes" id="UP000030854">
    <property type="component" value="Unassembled WGS sequence"/>
</dbReference>
<proteinExistence type="inferred from homology"/>
<dbReference type="InterPro" id="IPR024688">
    <property type="entry name" value="Mac_dom"/>
</dbReference>
<evidence type="ECO:0000256" key="3">
    <source>
        <dbReference type="ARBA" id="ARBA00023242"/>
    </source>
</evidence>
<dbReference type="GO" id="GO:0000981">
    <property type="term" value="F:DNA-binding transcription factor activity, RNA polymerase II-specific"/>
    <property type="evidence" value="ECO:0007669"/>
    <property type="project" value="InterPro"/>
</dbReference>